<reference evidence="8 9" key="1">
    <citation type="journal article" date="2020" name="ISME J.">
        <title>Uncovering the hidden diversity of litter-decomposition mechanisms in mushroom-forming fungi.</title>
        <authorList>
            <person name="Floudas D."/>
            <person name="Bentzer J."/>
            <person name="Ahren D."/>
            <person name="Johansson T."/>
            <person name="Persson P."/>
            <person name="Tunlid A."/>
        </authorList>
    </citation>
    <scope>NUCLEOTIDE SEQUENCE [LARGE SCALE GENOMIC DNA]</scope>
    <source>
        <strain evidence="8 9">CBS 101986</strain>
    </source>
</reference>
<dbReference type="InterPro" id="IPR047233">
    <property type="entry name" value="UAH_cupin"/>
</dbReference>
<feature type="domain" description="Allantoicase" evidence="7">
    <location>
        <begin position="28"/>
        <end position="175"/>
    </location>
</feature>
<evidence type="ECO:0000313" key="8">
    <source>
        <dbReference type="EMBL" id="KAF5321616.1"/>
    </source>
</evidence>
<comment type="subunit">
    <text evidence="2">Homodimer.</text>
</comment>
<dbReference type="InterPro" id="IPR011051">
    <property type="entry name" value="RmlC_Cupin_sf"/>
</dbReference>
<dbReference type="FunFam" id="2.60.120.260:FF:000059">
    <property type="entry name" value="Probable allantoicase"/>
    <property type="match status" value="1"/>
</dbReference>
<dbReference type="AlphaFoldDB" id="A0A8H5BEU7"/>
<gene>
    <name evidence="8" type="ORF">D9619_002029</name>
</gene>
<dbReference type="InterPro" id="IPR005164">
    <property type="entry name" value="Allantoicase"/>
</dbReference>
<keyword evidence="4" id="KW-0378">Hydrolase</keyword>
<evidence type="ECO:0000256" key="2">
    <source>
        <dbReference type="ARBA" id="ARBA00011738"/>
    </source>
</evidence>
<evidence type="ECO:0000259" key="7">
    <source>
        <dbReference type="Pfam" id="PF03561"/>
    </source>
</evidence>
<dbReference type="NCBIfam" id="TIGR02961">
    <property type="entry name" value="allantoicase"/>
    <property type="match status" value="1"/>
</dbReference>
<organism evidence="8 9">
    <name type="scientific">Psilocybe cf. subviscida</name>
    <dbReference type="NCBI Taxonomy" id="2480587"/>
    <lineage>
        <taxon>Eukaryota</taxon>
        <taxon>Fungi</taxon>
        <taxon>Dikarya</taxon>
        <taxon>Basidiomycota</taxon>
        <taxon>Agaricomycotina</taxon>
        <taxon>Agaricomycetes</taxon>
        <taxon>Agaricomycetidae</taxon>
        <taxon>Agaricales</taxon>
        <taxon>Agaricineae</taxon>
        <taxon>Strophariaceae</taxon>
        <taxon>Psilocybe</taxon>
    </lineage>
</organism>
<dbReference type="InterPro" id="IPR007247">
    <property type="entry name" value="Ureidogly_lyase"/>
</dbReference>
<dbReference type="EMBL" id="JAACJJ010000028">
    <property type="protein sequence ID" value="KAF5321616.1"/>
    <property type="molecule type" value="Genomic_DNA"/>
</dbReference>
<dbReference type="GO" id="GO:0000256">
    <property type="term" value="P:allantoin catabolic process"/>
    <property type="evidence" value="ECO:0007669"/>
    <property type="project" value="InterPro"/>
</dbReference>
<dbReference type="Gene3D" id="2.60.120.480">
    <property type="entry name" value="Ureidoglycolate hydrolase"/>
    <property type="match status" value="1"/>
</dbReference>
<comment type="similarity">
    <text evidence="1">Belongs to the allantoicase family.</text>
</comment>
<comment type="catalytic activity">
    <reaction evidence="6">
        <text>(S)-ureidoglycolate = urea + glyoxylate</text>
        <dbReference type="Rhea" id="RHEA:11304"/>
        <dbReference type="ChEBI" id="CHEBI:16199"/>
        <dbReference type="ChEBI" id="CHEBI:36655"/>
        <dbReference type="ChEBI" id="CHEBI:57296"/>
        <dbReference type="EC" id="4.3.2.3"/>
    </reaction>
</comment>
<dbReference type="InterPro" id="IPR015908">
    <property type="entry name" value="Allantoicase_dom"/>
</dbReference>
<dbReference type="Gene3D" id="2.60.120.260">
    <property type="entry name" value="Galactose-binding domain-like"/>
    <property type="match status" value="2"/>
</dbReference>
<dbReference type="Pfam" id="PF04115">
    <property type="entry name" value="Ureidogly_lyase"/>
    <property type="match status" value="1"/>
</dbReference>
<dbReference type="CDD" id="cd20298">
    <property type="entry name" value="cupin_UAH"/>
    <property type="match status" value="1"/>
</dbReference>
<evidence type="ECO:0000256" key="6">
    <source>
        <dbReference type="ARBA" id="ARBA00047684"/>
    </source>
</evidence>
<evidence type="ECO:0000256" key="1">
    <source>
        <dbReference type="ARBA" id="ARBA00009242"/>
    </source>
</evidence>
<keyword evidence="3" id="KW-0659">Purine metabolism</keyword>
<dbReference type="GO" id="GO:0004848">
    <property type="term" value="F:ureidoglycolate hydrolase activity"/>
    <property type="evidence" value="ECO:0007669"/>
    <property type="project" value="InterPro"/>
</dbReference>
<dbReference type="InterPro" id="IPR024060">
    <property type="entry name" value="Ureidoglycolate_lyase_dom_sf"/>
</dbReference>
<evidence type="ECO:0000313" key="9">
    <source>
        <dbReference type="Proteomes" id="UP000567179"/>
    </source>
</evidence>
<dbReference type="GO" id="GO:0004037">
    <property type="term" value="F:allantoicase activity"/>
    <property type="evidence" value="ECO:0007669"/>
    <property type="project" value="InterPro"/>
</dbReference>
<dbReference type="Proteomes" id="UP000567179">
    <property type="component" value="Unassembled WGS sequence"/>
</dbReference>
<dbReference type="PANTHER" id="PTHR12045">
    <property type="entry name" value="ALLANTOICASE"/>
    <property type="match status" value="1"/>
</dbReference>
<evidence type="ECO:0000256" key="5">
    <source>
        <dbReference type="ARBA" id="ARBA00023239"/>
    </source>
</evidence>
<evidence type="ECO:0000256" key="3">
    <source>
        <dbReference type="ARBA" id="ARBA00022631"/>
    </source>
</evidence>
<dbReference type="GO" id="GO:0006144">
    <property type="term" value="P:purine nucleobase metabolic process"/>
    <property type="evidence" value="ECO:0007669"/>
    <property type="project" value="UniProtKB-KW"/>
</dbReference>
<dbReference type="OrthoDB" id="10266039at2759"/>
<dbReference type="Pfam" id="PF03561">
    <property type="entry name" value="Allantoicase"/>
    <property type="match status" value="2"/>
</dbReference>
<protein>
    <recommendedName>
        <fullName evidence="7">Allantoicase domain-containing protein</fullName>
    </recommendedName>
</protein>
<proteinExistence type="inferred from homology"/>
<accession>A0A8H5BEU7</accession>
<dbReference type="SUPFAM" id="SSF51182">
    <property type="entry name" value="RmlC-like cupins"/>
    <property type="match status" value="1"/>
</dbReference>
<sequence>MSNYQSIPIEKFPEHFAAFTELSSVAIGARIVAVSDEFFAEAYHLLEVEPAPSMKGQFGPNGALYSGWETRRHNPTYDWCIIQLGTSGVLHGFDVDTSNFNGNEAPAVSIYGLLDADVKDPSHDDERWTEILPQTNLGPNSRHLFKVPETSCYNFVKINMYPDGGIARFRTYGKVIAVHPTSSIPFDLAHVFAGGRVLRVSDQHFGVGSNLILPGRGKNMGDGWETKRSRSKGHNDWVILQLGAPGELSEIEIDTLHFLGNFPESCEVHALNGSEHHDWETTVPPESEWTLVLPRTKLGPHKQHYFELENVEGKVYTHVKVTIHPDGGIKRVRVVGKKVDAASSPTPIVGIPSAVPSSSEMSPTTQQSQNVITIPVLPLTAEGFAPFGQVIQATSPTSTPPSVKVTPANGGTAQKFHKLTSLWSGYPSESGEKTGISIYRCQPLEDISEGVTVLKTLERHLFTSQAFIPMGRGAGDGLSDPSGSYLVVVAHNGNDDKPNMETLKAFVATTAQGISYDAGTWHQPITVLNKPLDLACVETHIGDGSALDCEILDLDPSCTYILKLDPST</sequence>
<dbReference type="HAMAP" id="MF_00813">
    <property type="entry name" value="Allantoicase"/>
    <property type="match status" value="1"/>
</dbReference>
<keyword evidence="5" id="KW-0456">Lyase</keyword>
<evidence type="ECO:0000256" key="4">
    <source>
        <dbReference type="ARBA" id="ARBA00022801"/>
    </source>
</evidence>
<keyword evidence="9" id="KW-1185">Reference proteome</keyword>
<name>A0A8H5BEU7_9AGAR</name>
<dbReference type="PANTHER" id="PTHR12045:SF3">
    <property type="entry name" value="INACTIVE ALLANTOICASE-RELATED"/>
    <property type="match status" value="1"/>
</dbReference>
<comment type="caution">
    <text evidence="8">The sequence shown here is derived from an EMBL/GenBank/DDBJ whole genome shotgun (WGS) entry which is preliminary data.</text>
</comment>
<feature type="domain" description="Allantoicase" evidence="7">
    <location>
        <begin position="194"/>
        <end position="338"/>
    </location>
</feature>
<dbReference type="GO" id="GO:0050385">
    <property type="term" value="F:ureidoglycolate lyase activity"/>
    <property type="evidence" value="ECO:0007669"/>
    <property type="project" value="UniProtKB-EC"/>
</dbReference>
<dbReference type="InterPro" id="IPR008979">
    <property type="entry name" value="Galactose-bd-like_sf"/>
</dbReference>
<dbReference type="SUPFAM" id="SSF49785">
    <property type="entry name" value="Galactose-binding domain-like"/>
    <property type="match status" value="2"/>
</dbReference>